<dbReference type="InterPro" id="IPR050205">
    <property type="entry name" value="CDPK_Ser/Thr_kinases"/>
</dbReference>
<organism evidence="8">
    <name type="scientific">Pyrodinium bahamense</name>
    <dbReference type="NCBI Taxonomy" id="73915"/>
    <lineage>
        <taxon>Eukaryota</taxon>
        <taxon>Sar</taxon>
        <taxon>Alveolata</taxon>
        <taxon>Dinophyceae</taxon>
        <taxon>Gonyaulacales</taxon>
        <taxon>Pyrocystaceae</taxon>
        <taxon>Pyrodinium</taxon>
    </lineage>
</organism>
<evidence type="ECO:0000256" key="1">
    <source>
        <dbReference type="ARBA" id="ARBA00022527"/>
    </source>
</evidence>
<feature type="region of interest" description="Disordered" evidence="6">
    <location>
        <begin position="273"/>
        <end position="322"/>
    </location>
</feature>
<gene>
    <name evidence="8" type="ORF">PBAH0796_LOCUS8362</name>
</gene>
<feature type="compositionally biased region" description="Polar residues" evidence="6">
    <location>
        <begin position="294"/>
        <end position="310"/>
    </location>
</feature>
<proteinExistence type="predicted"/>
<evidence type="ECO:0000256" key="5">
    <source>
        <dbReference type="ARBA" id="ARBA00022840"/>
    </source>
</evidence>
<protein>
    <recommendedName>
        <fullName evidence="7">Protein kinase domain-containing protein</fullName>
    </recommendedName>
</protein>
<dbReference type="SUPFAM" id="SSF56112">
    <property type="entry name" value="Protein kinase-like (PK-like)"/>
    <property type="match status" value="1"/>
</dbReference>
<evidence type="ECO:0000256" key="2">
    <source>
        <dbReference type="ARBA" id="ARBA00022679"/>
    </source>
</evidence>
<dbReference type="SMART" id="SM00220">
    <property type="entry name" value="S_TKc"/>
    <property type="match status" value="1"/>
</dbReference>
<reference evidence="8" key="1">
    <citation type="submission" date="2021-01" db="EMBL/GenBank/DDBJ databases">
        <authorList>
            <person name="Corre E."/>
            <person name="Pelletier E."/>
            <person name="Niang G."/>
            <person name="Scheremetjew M."/>
            <person name="Finn R."/>
            <person name="Kale V."/>
            <person name="Holt S."/>
            <person name="Cochrane G."/>
            <person name="Meng A."/>
            <person name="Brown T."/>
            <person name="Cohen L."/>
        </authorList>
    </citation>
    <scope>NUCLEOTIDE SEQUENCE</scope>
    <source>
        <strain evidence="8">Pbaha01</strain>
    </source>
</reference>
<sequence length="322" mass="35082">MEAEVAVLRRVGTHPHCVTLHEDFLEGFLSYIVMERCDMTLPQALDSLPELTTRTLMRIIREMLLALDCIHGSLVVHRDIKPDNFLCSGEERTIKLCDFGLAALLPKHNGQLRGLFGTPPFMSPEIIRGDCYGTKTDVWSLGVLTYVLLCGQLPYQPLEKSAMAMKTAIVAGTPAPTSQPGSCLDTAGSQPSPAAILFLRSLLERNKVRRPAAADALQLKWLDFSADSQRSEQSLRPMFDAAKRTGAFGEIRASKCVKQSALDAALASMQAKHRGGSTYSVDTTEGTTPMEESANGSPISSDLGSWTSRQSGHHALVAHDDR</sequence>
<keyword evidence="4" id="KW-0418">Kinase</keyword>
<accession>A0A7S0A4S2</accession>
<dbReference type="Gene3D" id="1.10.510.10">
    <property type="entry name" value="Transferase(Phosphotransferase) domain 1"/>
    <property type="match status" value="1"/>
</dbReference>
<dbReference type="GO" id="GO:0004674">
    <property type="term" value="F:protein serine/threonine kinase activity"/>
    <property type="evidence" value="ECO:0007669"/>
    <property type="project" value="UniProtKB-KW"/>
</dbReference>
<evidence type="ECO:0000259" key="7">
    <source>
        <dbReference type="PROSITE" id="PS50011"/>
    </source>
</evidence>
<dbReference type="Pfam" id="PF00069">
    <property type="entry name" value="Pkinase"/>
    <property type="match status" value="1"/>
</dbReference>
<feature type="domain" description="Protein kinase" evidence="7">
    <location>
        <begin position="1"/>
        <end position="222"/>
    </location>
</feature>
<evidence type="ECO:0000256" key="3">
    <source>
        <dbReference type="ARBA" id="ARBA00022741"/>
    </source>
</evidence>
<dbReference type="InterPro" id="IPR000719">
    <property type="entry name" value="Prot_kinase_dom"/>
</dbReference>
<keyword evidence="1" id="KW-0723">Serine/threonine-protein kinase</keyword>
<dbReference type="PROSITE" id="PS50011">
    <property type="entry name" value="PROTEIN_KINASE_DOM"/>
    <property type="match status" value="1"/>
</dbReference>
<dbReference type="EMBL" id="HBEG01013757">
    <property type="protein sequence ID" value="CAD8352995.1"/>
    <property type="molecule type" value="Transcribed_RNA"/>
</dbReference>
<keyword evidence="2" id="KW-0808">Transferase</keyword>
<evidence type="ECO:0000313" key="8">
    <source>
        <dbReference type="EMBL" id="CAD8352995.1"/>
    </source>
</evidence>
<dbReference type="PANTHER" id="PTHR24349">
    <property type="entry name" value="SERINE/THREONINE-PROTEIN KINASE"/>
    <property type="match status" value="1"/>
</dbReference>
<feature type="compositionally biased region" description="Polar residues" evidence="6">
    <location>
        <begin position="277"/>
        <end position="287"/>
    </location>
</feature>
<dbReference type="InterPro" id="IPR008271">
    <property type="entry name" value="Ser/Thr_kinase_AS"/>
</dbReference>
<evidence type="ECO:0000256" key="4">
    <source>
        <dbReference type="ARBA" id="ARBA00022777"/>
    </source>
</evidence>
<keyword evidence="5" id="KW-0067">ATP-binding</keyword>
<evidence type="ECO:0000256" key="6">
    <source>
        <dbReference type="SAM" id="MobiDB-lite"/>
    </source>
</evidence>
<dbReference type="InterPro" id="IPR011009">
    <property type="entry name" value="Kinase-like_dom_sf"/>
</dbReference>
<dbReference type="GO" id="GO:0005524">
    <property type="term" value="F:ATP binding"/>
    <property type="evidence" value="ECO:0007669"/>
    <property type="project" value="UniProtKB-KW"/>
</dbReference>
<keyword evidence="3" id="KW-0547">Nucleotide-binding</keyword>
<dbReference type="AlphaFoldDB" id="A0A7S0A4S2"/>
<name>A0A7S0A4S2_9DINO</name>
<dbReference type="PROSITE" id="PS00108">
    <property type="entry name" value="PROTEIN_KINASE_ST"/>
    <property type="match status" value="1"/>
</dbReference>